<evidence type="ECO:0000256" key="1">
    <source>
        <dbReference type="ARBA" id="ARBA00007447"/>
    </source>
</evidence>
<dbReference type="PANTHER" id="PTHR47966:SF51">
    <property type="entry name" value="BETA-SITE APP-CLEAVING ENZYME, ISOFORM A-RELATED"/>
    <property type="match status" value="1"/>
</dbReference>
<name>A0A8H4R9Z4_9HELO</name>
<protein>
    <recommendedName>
        <fullName evidence="3">Peptidase A1 domain-containing protein</fullName>
    </recommendedName>
</protein>
<evidence type="ECO:0000256" key="2">
    <source>
        <dbReference type="SAM" id="Phobius"/>
    </source>
</evidence>
<comment type="caution">
    <text evidence="4">The sequence shown here is derived from an EMBL/GenBank/DDBJ whole genome shotgun (WGS) entry which is preliminary data.</text>
</comment>
<keyword evidence="2" id="KW-0472">Membrane</keyword>
<dbReference type="GO" id="GO:0004190">
    <property type="term" value="F:aspartic-type endopeptidase activity"/>
    <property type="evidence" value="ECO:0007669"/>
    <property type="project" value="InterPro"/>
</dbReference>
<dbReference type="Proteomes" id="UP000566819">
    <property type="component" value="Unassembled WGS sequence"/>
</dbReference>
<feature type="transmembrane region" description="Helical" evidence="2">
    <location>
        <begin position="407"/>
        <end position="430"/>
    </location>
</feature>
<organism evidence="4 5">
    <name type="scientific">Cudoniella acicularis</name>
    <dbReference type="NCBI Taxonomy" id="354080"/>
    <lineage>
        <taxon>Eukaryota</taxon>
        <taxon>Fungi</taxon>
        <taxon>Dikarya</taxon>
        <taxon>Ascomycota</taxon>
        <taxon>Pezizomycotina</taxon>
        <taxon>Leotiomycetes</taxon>
        <taxon>Helotiales</taxon>
        <taxon>Tricladiaceae</taxon>
        <taxon>Cudoniella</taxon>
    </lineage>
</organism>
<gene>
    <name evidence="4" type="ORF">G7Y89_g13401</name>
</gene>
<evidence type="ECO:0000313" key="5">
    <source>
        <dbReference type="Proteomes" id="UP000566819"/>
    </source>
</evidence>
<dbReference type="Gene3D" id="2.40.70.10">
    <property type="entry name" value="Acid Proteases"/>
    <property type="match status" value="2"/>
</dbReference>
<sequence length="502" mass="55017">MTLFSREPNPAPFSFIPTEQWEGSDGSWNTFGIQVGTPGQTFRVFASTASQETWIPIAGACGPTDPVNCTQLRGIQNGSTTGFNTNASSSWLLANIYSLGLEDNLNYTGNGEYGFDSIGPGLQDNSLSIGHQIVAGIVTNRFMLGIFGLRPKDMNFMDSNNPQPSFMSSLRNQSLIPSLSYGYSAGASYRNQSPASLTLGGYDAAAFKPNNLNFTLNSNATREMVIGIQEIQADNTLVGTVSLLPQGILSFIDSTIPEIWLPLEACLIFENSFGLIFDNYTERYLLNDTVHLKLKELNPTITFKLGANATGGPTIDLTFPYAAFDLEAGWPIYQNQTNYFPLRRALNESQFAIGRIFLQETYLIADYERGDFSISQSVFTADPKPNVISILPVEELDTPNRGISQGVIIGSAVGTFALLTFLCVGIFVYWRFKKKQKKLEASTKADLKQSEAENPYLVEISAGEEGPKELFALNEFTYTRSAEMDAGLVPEMGGKEIMAELP</sequence>
<evidence type="ECO:0000259" key="3">
    <source>
        <dbReference type="PROSITE" id="PS51767"/>
    </source>
</evidence>
<proteinExistence type="inferred from homology"/>
<keyword evidence="5" id="KW-1185">Reference proteome</keyword>
<dbReference type="PROSITE" id="PS51767">
    <property type="entry name" value="PEPTIDASE_A1"/>
    <property type="match status" value="1"/>
</dbReference>
<dbReference type="GO" id="GO:0006508">
    <property type="term" value="P:proteolysis"/>
    <property type="evidence" value="ECO:0007669"/>
    <property type="project" value="InterPro"/>
</dbReference>
<dbReference type="OrthoDB" id="4074350at2759"/>
<dbReference type="AlphaFoldDB" id="A0A8H4R9Z4"/>
<dbReference type="CDD" id="cd05471">
    <property type="entry name" value="pepsin_like"/>
    <property type="match status" value="1"/>
</dbReference>
<accession>A0A8H4R9Z4</accession>
<dbReference type="InterPro" id="IPR001461">
    <property type="entry name" value="Aspartic_peptidase_A1"/>
</dbReference>
<dbReference type="InterPro" id="IPR021109">
    <property type="entry name" value="Peptidase_aspartic_dom_sf"/>
</dbReference>
<keyword evidence="2" id="KW-0812">Transmembrane</keyword>
<dbReference type="SUPFAM" id="SSF50630">
    <property type="entry name" value="Acid proteases"/>
    <property type="match status" value="1"/>
</dbReference>
<dbReference type="EMBL" id="JAAMPI010001559">
    <property type="protein sequence ID" value="KAF4624771.1"/>
    <property type="molecule type" value="Genomic_DNA"/>
</dbReference>
<dbReference type="Pfam" id="PF00026">
    <property type="entry name" value="Asp"/>
    <property type="match status" value="1"/>
</dbReference>
<feature type="domain" description="Peptidase A1" evidence="3">
    <location>
        <begin position="29"/>
        <end position="375"/>
    </location>
</feature>
<dbReference type="InterPro" id="IPR034164">
    <property type="entry name" value="Pepsin-like_dom"/>
</dbReference>
<dbReference type="InterPro" id="IPR033121">
    <property type="entry name" value="PEPTIDASE_A1"/>
</dbReference>
<reference evidence="4 5" key="1">
    <citation type="submission" date="2020-03" db="EMBL/GenBank/DDBJ databases">
        <title>Draft Genome Sequence of Cudoniella acicularis.</title>
        <authorList>
            <person name="Buettner E."/>
            <person name="Kellner H."/>
        </authorList>
    </citation>
    <scope>NUCLEOTIDE SEQUENCE [LARGE SCALE GENOMIC DNA]</scope>
    <source>
        <strain evidence="4 5">DSM 108380</strain>
    </source>
</reference>
<comment type="similarity">
    <text evidence="1">Belongs to the peptidase A1 family.</text>
</comment>
<dbReference type="PANTHER" id="PTHR47966">
    <property type="entry name" value="BETA-SITE APP-CLEAVING ENZYME, ISOFORM A-RELATED"/>
    <property type="match status" value="1"/>
</dbReference>
<keyword evidence="2" id="KW-1133">Transmembrane helix</keyword>
<dbReference type="PRINTS" id="PR00792">
    <property type="entry name" value="PEPSIN"/>
</dbReference>
<dbReference type="GO" id="GO:0000324">
    <property type="term" value="C:fungal-type vacuole"/>
    <property type="evidence" value="ECO:0007669"/>
    <property type="project" value="TreeGrafter"/>
</dbReference>
<evidence type="ECO:0000313" key="4">
    <source>
        <dbReference type="EMBL" id="KAF4624771.1"/>
    </source>
</evidence>